<organism evidence="1 2">
    <name type="scientific">Ignisphaera aggregans (strain DSM 17230 / JCM 13409 / AQ1.S1)</name>
    <dbReference type="NCBI Taxonomy" id="583356"/>
    <lineage>
        <taxon>Archaea</taxon>
        <taxon>Thermoproteota</taxon>
        <taxon>Thermoprotei</taxon>
        <taxon>Desulfurococcales</taxon>
        <taxon>Desulfurococcaceae</taxon>
        <taxon>Ignisphaera</taxon>
    </lineage>
</organism>
<proteinExistence type="predicted"/>
<gene>
    <name evidence="1" type="ordered locus">Igag_1129</name>
</gene>
<dbReference type="Proteomes" id="UP000001304">
    <property type="component" value="Chromosome"/>
</dbReference>
<reference evidence="1 2" key="1">
    <citation type="journal article" date="2010" name="Stand. Genomic Sci.">
        <title>Complete genome sequence of Ignisphaera aggregans type strain (AQ1.S1).</title>
        <authorList>
            <person name="Goker M."/>
            <person name="Held B."/>
            <person name="Lapidus A."/>
            <person name="Nolan M."/>
            <person name="Spring S."/>
            <person name="Yasawong M."/>
            <person name="Lucas S."/>
            <person name="Glavina Del Rio T."/>
            <person name="Tice H."/>
            <person name="Cheng J.F."/>
            <person name="Goodwin L."/>
            <person name="Tapia R."/>
            <person name="Pitluck S."/>
            <person name="Liolios K."/>
            <person name="Ivanova N."/>
            <person name="Mavromatis K."/>
            <person name="Mikhailova N."/>
            <person name="Pati A."/>
            <person name="Chen A."/>
            <person name="Palaniappan K."/>
            <person name="Brambilla E."/>
            <person name="Land M."/>
            <person name="Hauser L."/>
            <person name="Chang Y.J."/>
            <person name="Jeffries C.D."/>
            <person name="Brettin T."/>
            <person name="Detter J.C."/>
            <person name="Han C."/>
            <person name="Rohde M."/>
            <person name="Sikorski J."/>
            <person name="Woyke T."/>
            <person name="Bristow J."/>
            <person name="Eisen J.A."/>
            <person name="Markowitz V."/>
            <person name="Hugenholtz P."/>
            <person name="Kyrpides N.C."/>
            <person name="Klenk H.P."/>
        </authorList>
    </citation>
    <scope>NUCLEOTIDE SEQUENCE [LARGE SCALE GENOMIC DNA]</scope>
    <source>
        <strain evidence="2">DSM 17230 / JCM 13409 / AQ1.S1</strain>
    </source>
</reference>
<keyword evidence="2" id="KW-1185">Reference proteome</keyword>
<dbReference type="BioCyc" id="IAGG583356:GHAH-1111-MONOMER"/>
<dbReference type="AlphaFoldDB" id="E0SNZ5"/>
<evidence type="ECO:0000313" key="1">
    <source>
        <dbReference type="EMBL" id="ADM27941.1"/>
    </source>
</evidence>
<dbReference type="EMBL" id="CP002098">
    <property type="protein sequence ID" value="ADM27941.1"/>
    <property type="molecule type" value="Genomic_DNA"/>
</dbReference>
<dbReference type="HOGENOM" id="CLU_2327235_0_0_2"/>
<protein>
    <submittedName>
        <fullName evidence="1">Uncharacterized protein</fullName>
    </submittedName>
</protein>
<sequence length="98" mass="11321">MKNLPEAEGIPLKVTVIDGIRREIFCDVDELIDCDEYECAIEIFDLYIRPILPFPITRYSVSNISVVRGGKIFVYSVDDRRICLAIHRIDMDPDTLCR</sequence>
<accession>E0SNZ5</accession>
<name>E0SNZ5_IGNAA</name>
<dbReference type="KEGG" id="iag:Igag_1129"/>
<evidence type="ECO:0000313" key="2">
    <source>
        <dbReference type="Proteomes" id="UP000001304"/>
    </source>
</evidence>